<feature type="transmembrane region" description="Helical" evidence="1">
    <location>
        <begin position="79"/>
        <end position="100"/>
    </location>
</feature>
<dbReference type="Proteomes" id="UP000584374">
    <property type="component" value="Unassembled WGS sequence"/>
</dbReference>
<reference evidence="2 3" key="1">
    <citation type="submission" date="2020-08" db="EMBL/GenBank/DDBJ databases">
        <title>Sequencing the genomes of 1000 actinobacteria strains.</title>
        <authorList>
            <person name="Klenk H.-P."/>
        </authorList>
    </citation>
    <scope>NUCLEOTIDE SEQUENCE [LARGE SCALE GENOMIC DNA]</scope>
    <source>
        <strain evidence="2 3">DSM 45584</strain>
    </source>
</reference>
<name>A0A840QHJ4_9PSEU</name>
<proteinExistence type="predicted"/>
<keyword evidence="1" id="KW-0812">Transmembrane</keyword>
<feature type="transmembrane region" description="Helical" evidence="1">
    <location>
        <begin position="45"/>
        <end position="67"/>
    </location>
</feature>
<keyword evidence="3" id="KW-1185">Reference proteome</keyword>
<keyword evidence="1" id="KW-1133">Transmembrane helix</keyword>
<accession>A0A840QHJ4</accession>
<gene>
    <name evidence="2" type="ORF">BJ970_007597</name>
</gene>
<comment type="caution">
    <text evidence="2">The sequence shown here is derived from an EMBL/GenBank/DDBJ whole genome shotgun (WGS) entry which is preliminary data.</text>
</comment>
<dbReference type="AlphaFoldDB" id="A0A840QHJ4"/>
<sequence length="115" mass="12665">MKEQYVPLRVLMAPFRQPARVGRGRADGACRGRALAPIDGRVTPLLFIAPLFVSSVVFSLCTAWVSLHDWHLINSDRAYVALSRLASGYFLDVIIVFIVLARQIVNGIARVSVNG</sequence>
<dbReference type="EMBL" id="JACHIW010000004">
    <property type="protein sequence ID" value="MBB5159996.1"/>
    <property type="molecule type" value="Genomic_DNA"/>
</dbReference>
<organism evidence="2 3">
    <name type="scientific">Saccharopolyspora phatthalungensis</name>
    <dbReference type="NCBI Taxonomy" id="664693"/>
    <lineage>
        <taxon>Bacteria</taxon>
        <taxon>Bacillati</taxon>
        <taxon>Actinomycetota</taxon>
        <taxon>Actinomycetes</taxon>
        <taxon>Pseudonocardiales</taxon>
        <taxon>Pseudonocardiaceae</taxon>
        <taxon>Saccharopolyspora</taxon>
    </lineage>
</organism>
<evidence type="ECO:0000313" key="3">
    <source>
        <dbReference type="Proteomes" id="UP000584374"/>
    </source>
</evidence>
<evidence type="ECO:0000313" key="2">
    <source>
        <dbReference type="EMBL" id="MBB5159996.1"/>
    </source>
</evidence>
<evidence type="ECO:0000256" key="1">
    <source>
        <dbReference type="SAM" id="Phobius"/>
    </source>
</evidence>
<dbReference type="RefSeq" id="WP_184733117.1">
    <property type="nucleotide sequence ID" value="NZ_JACHIW010000004.1"/>
</dbReference>
<protein>
    <submittedName>
        <fullName evidence="2">Uncharacterized protein</fullName>
    </submittedName>
</protein>
<keyword evidence="1" id="KW-0472">Membrane</keyword>